<evidence type="ECO:0000313" key="1">
    <source>
        <dbReference type="EMBL" id="VAW66624.1"/>
    </source>
</evidence>
<dbReference type="InterPro" id="IPR045445">
    <property type="entry name" value="DUF6502"/>
</dbReference>
<dbReference type="AlphaFoldDB" id="A0A3B0YD23"/>
<proteinExistence type="predicted"/>
<gene>
    <name evidence="1" type="ORF">MNBD_GAMMA10-3274</name>
</gene>
<organism evidence="1">
    <name type="scientific">hydrothermal vent metagenome</name>
    <dbReference type="NCBI Taxonomy" id="652676"/>
    <lineage>
        <taxon>unclassified sequences</taxon>
        <taxon>metagenomes</taxon>
        <taxon>ecological metagenomes</taxon>
    </lineage>
</organism>
<dbReference type="EMBL" id="UOFJ01000227">
    <property type="protein sequence ID" value="VAW66624.1"/>
    <property type="molecule type" value="Genomic_DNA"/>
</dbReference>
<dbReference type="Pfam" id="PF20112">
    <property type="entry name" value="DUF6502"/>
    <property type="match status" value="1"/>
</dbReference>
<sequence>MYKIDTINTLLAASTRILTPLIRLLLRYGITYAAFSEMSKKIFFEVAKNDFTLAGKKQTRSRISTITGLSRKEVTRIESLPQKNSTLNTTGINRAARVISGWVKDEEFQTPEGEPANLVFEGETRSFTSLVKRYSGDITSRTIADELSRVDAISTTGNGLIKLNTHAYIASSNEQEKLTILGTDVCDLIKTIEHNIHNPEQPHLQRKVAYSHIPHEQLAQLKTELTQIAQSSLEAMDKKLSQYKTVNKNTDKSAEYCRVGVGIYYFEGEQK</sequence>
<reference evidence="1" key="1">
    <citation type="submission" date="2018-06" db="EMBL/GenBank/DDBJ databases">
        <authorList>
            <person name="Zhirakovskaya E."/>
        </authorList>
    </citation>
    <scope>NUCLEOTIDE SEQUENCE</scope>
</reference>
<name>A0A3B0YD23_9ZZZZ</name>
<protein>
    <submittedName>
        <fullName evidence="1">Uncharacterized protein</fullName>
    </submittedName>
</protein>
<accession>A0A3B0YD23</accession>